<name>A0A8J7Q6U6_9BACT</name>
<dbReference type="SUPFAM" id="SSF53335">
    <property type="entry name" value="S-adenosyl-L-methionine-dependent methyltransferases"/>
    <property type="match status" value="1"/>
</dbReference>
<reference evidence="2" key="1">
    <citation type="submission" date="2021-03" db="EMBL/GenBank/DDBJ databases">
        <authorList>
            <person name="Wang G."/>
        </authorList>
    </citation>
    <scope>NUCLEOTIDE SEQUENCE</scope>
    <source>
        <strain evidence="2">KCTC 12899</strain>
    </source>
</reference>
<evidence type="ECO:0000313" key="2">
    <source>
        <dbReference type="EMBL" id="MBO1319291.1"/>
    </source>
</evidence>
<keyword evidence="2" id="KW-0808">Transferase</keyword>
<dbReference type="EMBL" id="JAFREP010000010">
    <property type="protein sequence ID" value="MBO1319291.1"/>
    <property type="molecule type" value="Genomic_DNA"/>
</dbReference>
<dbReference type="PANTHER" id="PTHR43591:SF24">
    <property type="entry name" value="2-METHOXY-6-POLYPRENYL-1,4-BENZOQUINOL METHYLASE, MITOCHONDRIAL"/>
    <property type="match status" value="1"/>
</dbReference>
<sequence>MKQHAGSYDFGTFSRNDAELDRLTRQAELARDIERGILQQAGLRNGMRVLDLACGPGVITRIIADLVPDSEVYGVDLSEPLLETARQSLCGHEHAHLVFQQGNVYELDPGLGYFDFVYARFLFQHLERPMAALREIQRVLAPGGILLVADVDDQWLTLYPEPYSFKRFTDEAARGQSLAGGDRRIGRKLLHYMSKAGYTDVDLRIETITSCMVGMRNFLDVTTGFKKEQMNHRGRVEVAKELEEIYQLVDDPEAFGSVGVFLARGKQA</sequence>
<protein>
    <submittedName>
        <fullName evidence="2">Methyltransferase domain-containing protein</fullName>
    </submittedName>
</protein>
<dbReference type="AlphaFoldDB" id="A0A8J7Q6U6"/>
<feature type="domain" description="Methyltransferase" evidence="1">
    <location>
        <begin position="44"/>
        <end position="170"/>
    </location>
</feature>
<dbReference type="InterPro" id="IPR029063">
    <property type="entry name" value="SAM-dependent_MTases_sf"/>
</dbReference>
<gene>
    <name evidence="2" type="ORF">J3U88_12535</name>
</gene>
<comment type="caution">
    <text evidence="2">The sequence shown here is derived from an EMBL/GenBank/DDBJ whole genome shotgun (WGS) entry which is preliminary data.</text>
</comment>
<dbReference type="GO" id="GO:0032259">
    <property type="term" value="P:methylation"/>
    <property type="evidence" value="ECO:0007669"/>
    <property type="project" value="UniProtKB-KW"/>
</dbReference>
<evidence type="ECO:0000259" key="1">
    <source>
        <dbReference type="Pfam" id="PF13847"/>
    </source>
</evidence>
<dbReference type="CDD" id="cd02440">
    <property type="entry name" value="AdoMet_MTases"/>
    <property type="match status" value="1"/>
</dbReference>
<keyword evidence="3" id="KW-1185">Reference proteome</keyword>
<dbReference type="InterPro" id="IPR025714">
    <property type="entry name" value="Methyltranfer_dom"/>
</dbReference>
<proteinExistence type="predicted"/>
<dbReference type="Proteomes" id="UP000664417">
    <property type="component" value="Unassembled WGS sequence"/>
</dbReference>
<accession>A0A8J7Q6U6</accession>
<dbReference type="GO" id="GO:0008168">
    <property type="term" value="F:methyltransferase activity"/>
    <property type="evidence" value="ECO:0007669"/>
    <property type="project" value="UniProtKB-KW"/>
</dbReference>
<dbReference type="Gene3D" id="3.40.50.150">
    <property type="entry name" value="Vaccinia Virus protein VP39"/>
    <property type="match status" value="1"/>
</dbReference>
<dbReference type="PANTHER" id="PTHR43591">
    <property type="entry name" value="METHYLTRANSFERASE"/>
    <property type="match status" value="1"/>
</dbReference>
<organism evidence="2 3">
    <name type="scientific">Acanthopleuribacter pedis</name>
    <dbReference type="NCBI Taxonomy" id="442870"/>
    <lineage>
        <taxon>Bacteria</taxon>
        <taxon>Pseudomonadati</taxon>
        <taxon>Acidobacteriota</taxon>
        <taxon>Holophagae</taxon>
        <taxon>Acanthopleuribacterales</taxon>
        <taxon>Acanthopleuribacteraceae</taxon>
        <taxon>Acanthopleuribacter</taxon>
    </lineage>
</organism>
<keyword evidence="2" id="KW-0489">Methyltransferase</keyword>
<evidence type="ECO:0000313" key="3">
    <source>
        <dbReference type="Proteomes" id="UP000664417"/>
    </source>
</evidence>
<dbReference type="Pfam" id="PF13847">
    <property type="entry name" value="Methyltransf_31"/>
    <property type="match status" value="1"/>
</dbReference>
<dbReference type="RefSeq" id="WP_207859112.1">
    <property type="nucleotide sequence ID" value="NZ_JAFREP010000010.1"/>
</dbReference>